<keyword evidence="2" id="KW-1185">Reference proteome</keyword>
<dbReference type="Gene3D" id="1.10.260.40">
    <property type="entry name" value="lambda repressor-like DNA-binding domains"/>
    <property type="match status" value="1"/>
</dbReference>
<comment type="caution">
    <text evidence="1">The sequence shown here is derived from an EMBL/GenBank/DDBJ whole genome shotgun (WGS) entry which is preliminary data.</text>
</comment>
<dbReference type="GO" id="GO:0003677">
    <property type="term" value="F:DNA binding"/>
    <property type="evidence" value="ECO:0007669"/>
    <property type="project" value="InterPro"/>
</dbReference>
<evidence type="ECO:0008006" key="3">
    <source>
        <dbReference type="Google" id="ProtNLM"/>
    </source>
</evidence>
<dbReference type="CDD" id="cd00093">
    <property type="entry name" value="HTH_XRE"/>
    <property type="match status" value="1"/>
</dbReference>
<name>A0A9W4MHD4_9ACTN</name>
<dbReference type="Proteomes" id="UP001153328">
    <property type="component" value="Unassembled WGS sequence"/>
</dbReference>
<dbReference type="SUPFAM" id="SSF47413">
    <property type="entry name" value="lambda repressor-like DNA-binding domains"/>
    <property type="match status" value="1"/>
</dbReference>
<evidence type="ECO:0000313" key="1">
    <source>
        <dbReference type="EMBL" id="CAG7643456.1"/>
    </source>
</evidence>
<dbReference type="InterPro" id="IPR001387">
    <property type="entry name" value="Cro/C1-type_HTH"/>
</dbReference>
<dbReference type="RefSeq" id="WP_240165045.1">
    <property type="nucleotide sequence ID" value="NZ_CAJVAX010000017.1"/>
</dbReference>
<reference evidence="1" key="1">
    <citation type="submission" date="2021-06" db="EMBL/GenBank/DDBJ databases">
        <authorList>
            <person name="Arsene-Ploetze F."/>
        </authorList>
    </citation>
    <scope>NUCLEOTIDE SEQUENCE</scope>
    <source>
        <strain evidence="1">SBRY1</strain>
    </source>
</reference>
<accession>A0A9W4MHD4</accession>
<protein>
    <recommendedName>
        <fullName evidence="3">HTH cro/C1-type domain-containing protein</fullName>
    </recommendedName>
</protein>
<evidence type="ECO:0000313" key="2">
    <source>
        <dbReference type="Proteomes" id="UP001153328"/>
    </source>
</evidence>
<proteinExistence type="predicted"/>
<dbReference type="EMBL" id="CAJVAX010000017">
    <property type="protein sequence ID" value="CAG7643456.1"/>
    <property type="molecule type" value="Genomic_DNA"/>
</dbReference>
<dbReference type="AlphaFoldDB" id="A0A9W4MHD4"/>
<organism evidence="1 2">
    <name type="scientific">Actinacidiphila bryophytorum</name>
    <dbReference type="NCBI Taxonomy" id="1436133"/>
    <lineage>
        <taxon>Bacteria</taxon>
        <taxon>Bacillati</taxon>
        <taxon>Actinomycetota</taxon>
        <taxon>Actinomycetes</taxon>
        <taxon>Kitasatosporales</taxon>
        <taxon>Streptomycetaceae</taxon>
        <taxon>Actinacidiphila</taxon>
    </lineage>
</organism>
<sequence>MVTVQSWTGREARLLRSSMRMSIRDFAAHLGVSDRVISKWEAGGEDYTPRPDSQAVLDTALARSSDESRARFSEALGRPAVAAPNAAHIRVESHKFLPVFVGIEQARRLREGMNAAPAGRWLDSSWARANHPDGGTVCTLHVYACGVVVFHLVQLQTPQSLTELALWRYRSYASDLPWAGSVLRDLLNAGPGEQPDPEYVLSLYWVTSGPWTAGPEFDTALRLLSTPSVLVDRGTPGEPEALHSSVEESLLASGFDHPDIVSFGVRGVSTGYAGWSGVAYCAHSQERSLTIDELVGCELTVQALWCFSRQIQQLVEDGQDPSTHEDFGWRFLRAASSRLTSARAQETAQHVLMREAIMKTSGLAERLRAAQDALRDSVG</sequence>
<dbReference type="InterPro" id="IPR010982">
    <property type="entry name" value="Lambda_DNA-bd_dom_sf"/>
</dbReference>
<gene>
    <name evidence="1" type="ORF">SBRY_30816</name>
</gene>